<protein>
    <submittedName>
        <fullName evidence="1">Uncharacterized protein</fullName>
    </submittedName>
</protein>
<gene>
    <name evidence="1" type="ORF">SKAU_G00385940</name>
</gene>
<dbReference type="AlphaFoldDB" id="A0A9Q1EEL2"/>
<dbReference type="Proteomes" id="UP001152622">
    <property type="component" value="Chromosome 19"/>
</dbReference>
<accession>A0A9Q1EEL2</accession>
<sequence>MNLSQRLLPLGKGYLKRIIIKIGCCFSQATTLFIIFQQPVYSFKLLVPLGHWKNPLQISSACRRSPGRLSPAVLANRPR</sequence>
<name>A0A9Q1EEL2_SYNKA</name>
<comment type="caution">
    <text evidence="1">The sequence shown here is derived from an EMBL/GenBank/DDBJ whole genome shotgun (WGS) entry which is preliminary data.</text>
</comment>
<evidence type="ECO:0000313" key="2">
    <source>
        <dbReference type="Proteomes" id="UP001152622"/>
    </source>
</evidence>
<organism evidence="1 2">
    <name type="scientific">Synaphobranchus kaupii</name>
    <name type="common">Kaup's arrowtooth eel</name>
    <dbReference type="NCBI Taxonomy" id="118154"/>
    <lineage>
        <taxon>Eukaryota</taxon>
        <taxon>Metazoa</taxon>
        <taxon>Chordata</taxon>
        <taxon>Craniata</taxon>
        <taxon>Vertebrata</taxon>
        <taxon>Euteleostomi</taxon>
        <taxon>Actinopterygii</taxon>
        <taxon>Neopterygii</taxon>
        <taxon>Teleostei</taxon>
        <taxon>Anguilliformes</taxon>
        <taxon>Synaphobranchidae</taxon>
        <taxon>Synaphobranchus</taxon>
    </lineage>
</organism>
<dbReference type="EMBL" id="JAINUF010000019">
    <property type="protein sequence ID" value="KAJ8337374.1"/>
    <property type="molecule type" value="Genomic_DNA"/>
</dbReference>
<evidence type="ECO:0000313" key="1">
    <source>
        <dbReference type="EMBL" id="KAJ8337374.1"/>
    </source>
</evidence>
<proteinExistence type="predicted"/>
<keyword evidence="2" id="KW-1185">Reference proteome</keyword>
<reference evidence="1" key="1">
    <citation type="journal article" date="2023" name="Science">
        <title>Genome structures resolve the early diversification of teleost fishes.</title>
        <authorList>
            <person name="Parey E."/>
            <person name="Louis A."/>
            <person name="Montfort J."/>
            <person name="Bouchez O."/>
            <person name="Roques C."/>
            <person name="Iampietro C."/>
            <person name="Lluch J."/>
            <person name="Castinel A."/>
            <person name="Donnadieu C."/>
            <person name="Desvignes T."/>
            <person name="Floi Bucao C."/>
            <person name="Jouanno E."/>
            <person name="Wen M."/>
            <person name="Mejri S."/>
            <person name="Dirks R."/>
            <person name="Jansen H."/>
            <person name="Henkel C."/>
            <person name="Chen W.J."/>
            <person name="Zahm M."/>
            <person name="Cabau C."/>
            <person name="Klopp C."/>
            <person name="Thompson A.W."/>
            <person name="Robinson-Rechavi M."/>
            <person name="Braasch I."/>
            <person name="Lecointre G."/>
            <person name="Bobe J."/>
            <person name="Postlethwait J.H."/>
            <person name="Berthelot C."/>
            <person name="Roest Crollius H."/>
            <person name="Guiguen Y."/>
        </authorList>
    </citation>
    <scope>NUCLEOTIDE SEQUENCE</scope>
    <source>
        <strain evidence="1">WJC10195</strain>
    </source>
</reference>